<dbReference type="PANTHER" id="PTHR32196">
    <property type="entry name" value="ABC TRANSPORTER PERMEASE PROTEIN YPHD-RELATED-RELATED"/>
    <property type="match status" value="1"/>
</dbReference>
<keyword evidence="9" id="KW-1185">Reference proteome</keyword>
<dbReference type="SUPFAM" id="SSF63829">
    <property type="entry name" value="Calcium-dependent phosphotriesterase"/>
    <property type="match status" value="1"/>
</dbReference>
<evidence type="ECO:0000259" key="7">
    <source>
        <dbReference type="Pfam" id="PF03088"/>
    </source>
</evidence>
<dbReference type="CDD" id="cd06579">
    <property type="entry name" value="TM_PBP1_transp_AraH_like"/>
    <property type="match status" value="1"/>
</dbReference>
<evidence type="ECO:0000256" key="3">
    <source>
        <dbReference type="ARBA" id="ARBA00022692"/>
    </source>
</evidence>
<evidence type="ECO:0000256" key="1">
    <source>
        <dbReference type="ARBA" id="ARBA00004651"/>
    </source>
</evidence>
<feature type="transmembrane region" description="Helical" evidence="6">
    <location>
        <begin position="220"/>
        <end position="239"/>
    </location>
</feature>
<name>A0ABV2J6M3_9HYPH</name>
<dbReference type="EMBL" id="JBEPMB010000017">
    <property type="protein sequence ID" value="MET3616293.1"/>
    <property type="molecule type" value="Genomic_DNA"/>
</dbReference>
<feature type="transmembrane region" description="Helical" evidence="6">
    <location>
        <begin position="251"/>
        <end position="268"/>
    </location>
</feature>
<dbReference type="Proteomes" id="UP001549047">
    <property type="component" value="Unassembled WGS sequence"/>
</dbReference>
<keyword evidence="4 6" id="KW-1133">Transmembrane helix</keyword>
<evidence type="ECO:0000256" key="6">
    <source>
        <dbReference type="SAM" id="Phobius"/>
    </source>
</evidence>
<dbReference type="InterPro" id="IPR001851">
    <property type="entry name" value="ABC_transp_permease"/>
</dbReference>
<evidence type="ECO:0000313" key="8">
    <source>
        <dbReference type="EMBL" id="MET3616293.1"/>
    </source>
</evidence>
<feature type="transmembrane region" description="Helical" evidence="6">
    <location>
        <begin position="169"/>
        <end position="190"/>
    </location>
</feature>
<dbReference type="Pfam" id="PF02653">
    <property type="entry name" value="BPD_transp_2"/>
    <property type="match status" value="1"/>
</dbReference>
<feature type="transmembrane region" description="Helical" evidence="6">
    <location>
        <begin position="125"/>
        <end position="149"/>
    </location>
</feature>
<organism evidence="8 9">
    <name type="scientific">Rhizobium aquaticum</name>
    <dbReference type="NCBI Taxonomy" id="1549636"/>
    <lineage>
        <taxon>Bacteria</taxon>
        <taxon>Pseudomonadati</taxon>
        <taxon>Pseudomonadota</taxon>
        <taxon>Alphaproteobacteria</taxon>
        <taxon>Hyphomicrobiales</taxon>
        <taxon>Rhizobiaceae</taxon>
        <taxon>Rhizobium/Agrobacterium group</taxon>
        <taxon>Rhizobium</taxon>
    </lineage>
</organism>
<comment type="subcellular location">
    <subcellularLocation>
        <location evidence="1">Cell membrane</location>
        <topology evidence="1">Multi-pass membrane protein</topology>
    </subcellularLocation>
</comment>
<dbReference type="Gene3D" id="2.120.10.30">
    <property type="entry name" value="TolB, C-terminal domain"/>
    <property type="match status" value="1"/>
</dbReference>
<dbReference type="PANTHER" id="PTHR32196:SF72">
    <property type="entry name" value="RIBOSE IMPORT PERMEASE PROTEIN RBSC"/>
    <property type="match status" value="1"/>
</dbReference>
<dbReference type="RefSeq" id="WP_354558741.1">
    <property type="nucleotide sequence ID" value="NZ_JBEPMB010000017.1"/>
</dbReference>
<sequence>MPDHILGEILAKSWIDNAIPVAILILTLCVLGSMIPGLVAVGSLLGMSAQFGELLLVVMAMTIVMLAGGIDLSVGSVFALANFVTLALFNMLGWPILVVIPVAILCGALVGLVNGILIGYLRLRAFLTTLVTLIIVRSIVDMFILEYAVKVARPTTLSRIWDFISFKRVLGMPVALIVCLAIAILAHLTLTRLRPGWHIMAVGGSRRSAFNAGLPVRRTIAMTYVLSGMLAALAGVFYASRLNAAGSDTGVGLEVLALTAAVVGGNSLGGGRGSVFKAVLGAIIILILSNSLLRLSLPTGGTSAVLGFVLIAAVAIDVKWVKHRDKLQTSVYVSPTFLALGKAPETAEGSASPYALNNLLKDVELIGLGEIDGPEDPILDAAGNLYCGTRHGDIIRFFAPDFTSKEVFVHTGGHPLGLAFDRDGNLLACVAGMGLYRIGPDKKITRLSDQTNRSWLSVIDDSRMRLADDLDIAPDGRIFFSEATIRFDMSDWMVDALEARGNGRIICYDPSTGSTRTIMDKLRFPNGITMARDGESFFFAETWGCCVSRYWFAGARTGQREVVIPDLPGYPDNINRASDGGYWLAMVGMRTPIFDMALQNPGFRKRMVERVAPDEWLFPNMNYGCVIKFDENGRITDCLWDSRGTNHPMITSMREHEGWLYLGGVSNNRIGRYRIPGGDPTWTAHASYRGEAR</sequence>
<feature type="transmembrane region" description="Helical" evidence="6">
    <location>
        <begin position="299"/>
        <end position="318"/>
    </location>
</feature>
<feature type="transmembrane region" description="Helical" evidence="6">
    <location>
        <begin position="20"/>
        <end position="42"/>
    </location>
</feature>
<feature type="transmembrane region" description="Helical" evidence="6">
    <location>
        <begin position="92"/>
        <end position="113"/>
    </location>
</feature>
<keyword evidence="5 6" id="KW-0472">Membrane</keyword>
<comment type="caution">
    <text evidence="8">The sequence shown here is derived from an EMBL/GenBank/DDBJ whole genome shotgun (WGS) entry which is preliminary data.</text>
</comment>
<evidence type="ECO:0000256" key="2">
    <source>
        <dbReference type="ARBA" id="ARBA00022475"/>
    </source>
</evidence>
<evidence type="ECO:0000256" key="4">
    <source>
        <dbReference type="ARBA" id="ARBA00022989"/>
    </source>
</evidence>
<dbReference type="Pfam" id="PF03088">
    <property type="entry name" value="Str_synth"/>
    <property type="match status" value="1"/>
</dbReference>
<evidence type="ECO:0000313" key="9">
    <source>
        <dbReference type="Proteomes" id="UP001549047"/>
    </source>
</evidence>
<feature type="domain" description="Strictosidine synthase conserved region" evidence="7">
    <location>
        <begin position="468"/>
        <end position="553"/>
    </location>
</feature>
<dbReference type="Pfam" id="PF20067">
    <property type="entry name" value="SSL_N"/>
    <property type="match status" value="1"/>
</dbReference>
<proteinExistence type="predicted"/>
<protein>
    <submittedName>
        <fullName evidence="8">Ribose transport system permease protein</fullName>
    </submittedName>
</protein>
<reference evidence="8 9" key="1">
    <citation type="submission" date="2024-06" db="EMBL/GenBank/DDBJ databases">
        <title>Genomic Encyclopedia of Type Strains, Phase IV (KMG-IV): sequencing the most valuable type-strain genomes for metagenomic binning, comparative biology and taxonomic classification.</title>
        <authorList>
            <person name="Goeker M."/>
        </authorList>
    </citation>
    <scope>NUCLEOTIDE SEQUENCE [LARGE SCALE GENOMIC DNA]</scope>
    <source>
        <strain evidence="8 9">DSM 29780</strain>
    </source>
</reference>
<dbReference type="InterPro" id="IPR011042">
    <property type="entry name" value="6-blade_b-propeller_TolB-like"/>
</dbReference>
<keyword evidence="2" id="KW-1003">Cell membrane</keyword>
<gene>
    <name evidence="8" type="ORF">ABID16_004642</name>
</gene>
<keyword evidence="3 6" id="KW-0812">Transmembrane</keyword>
<feature type="transmembrane region" description="Helical" evidence="6">
    <location>
        <begin position="54"/>
        <end position="80"/>
    </location>
</feature>
<evidence type="ECO:0000256" key="5">
    <source>
        <dbReference type="ARBA" id="ARBA00023136"/>
    </source>
</evidence>
<accession>A0ABV2J6M3</accession>
<dbReference type="InterPro" id="IPR018119">
    <property type="entry name" value="Strictosidine_synth_cons-reg"/>
</dbReference>